<feature type="transmembrane region" description="Helical" evidence="1">
    <location>
        <begin position="17"/>
        <end position="36"/>
    </location>
</feature>
<comment type="caution">
    <text evidence="3">The sequence shown here is derived from an EMBL/GenBank/DDBJ whole genome shotgun (WGS) entry which is preliminary data.</text>
</comment>
<dbReference type="RefSeq" id="WP_059203392.1">
    <property type="nucleotide sequence ID" value="NZ_KQ948783.1"/>
</dbReference>
<name>A0A101SLS4_9ACTN</name>
<evidence type="ECO:0000259" key="2">
    <source>
        <dbReference type="Pfam" id="PF10756"/>
    </source>
</evidence>
<dbReference type="EMBL" id="LMWW01000067">
    <property type="protein sequence ID" value="KUN76251.1"/>
    <property type="molecule type" value="Genomic_DNA"/>
</dbReference>
<sequence length="231" mass="25604">MGEGIEREYRRRRVMPVVYLSMVAVTVVVGVSLLRMTTLGTTGWDLVTPAIWVAVGARMALEHWRARTSVTAQGVTARGPLRTRTRAWSEIYGIRVEGGKRGGSPRRPTYLYDTDGHRIRLFQVDEQQLADPIGEMADLSATAVRLGLMSSATRPELEGLIGRRARRRTAFGRAVVGCLIVAVAAFVVFTWLVLTDRPTYTFPLLLGVPLLCLPVLFLVLDRLGETLAARR</sequence>
<feature type="transmembrane region" description="Helical" evidence="1">
    <location>
        <begin position="200"/>
        <end position="220"/>
    </location>
</feature>
<dbReference type="STRING" id="1943.AQJ64_38640"/>
<accession>A0A101SLS4</accession>
<proteinExistence type="predicted"/>
<feature type="domain" description="Low molecular weight protein antigen 6 PH" evidence="2">
    <location>
        <begin position="65"/>
        <end position="124"/>
    </location>
</feature>
<evidence type="ECO:0000313" key="4">
    <source>
        <dbReference type="Proteomes" id="UP000052982"/>
    </source>
</evidence>
<organism evidence="3 4">
    <name type="scientific">Streptomyces griseoruber</name>
    <dbReference type="NCBI Taxonomy" id="1943"/>
    <lineage>
        <taxon>Bacteria</taxon>
        <taxon>Bacillati</taxon>
        <taxon>Actinomycetota</taxon>
        <taxon>Actinomycetes</taxon>
        <taxon>Kitasatosporales</taxon>
        <taxon>Streptomycetaceae</taxon>
        <taxon>Streptomyces</taxon>
    </lineage>
</organism>
<feature type="transmembrane region" description="Helical" evidence="1">
    <location>
        <begin position="42"/>
        <end position="61"/>
    </location>
</feature>
<keyword evidence="1" id="KW-1133">Transmembrane helix</keyword>
<dbReference type="AlphaFoldDB" id="A0A101SLS4"/>
<protein>
    <recommendedName>
        <fullName evidence="2">Low molecular weight protein antigen 6 PH domain-containing protein</fullName>
    </recommendedName>
</protein>
<feature type="transmembrane region" description="Helical" evidence="1">
    <location>
        <begin position="170"/>
        <end position="194"/>
    </location>
</feature>
<keyword evidence="4" id="KW-1185">Reference proteome</keyword>
<gene>
    <name evidence="3" type="ORF">AQJ64_38640</name>
</gene>
<dbReference type="Pfam" id="PF10756">
    <property type="entry name" value="bPH_6"/>
    <property type="match status" value="1"/>
</dbReference>
<keyword evidence="1" id="KW-0812">Transmembrane</keyword>
<dbReference type="Proteomes" id="UP000052982">
    <property type="component" value="Unassembled WGS sequence"/>
</dbReference>
<reference evidence="3 4" key="1">
    <citation type="submission" date="2015-10" db="EMBL/GenBank/DDBJ databases">
        <title>Draft genome sequence of Streptomyces griseoruber DSM 40281, type strain for the species Streptomyces griseoruber.</title>
        <authorList>
            <person name="Ruckert C."/>
            <person name="Winkler A."/>
            <person name="Kalinowski J."/>
            <person name="Kampfer P."/>
            <person name="Glaeser S."/>
        </authorList>
    </citation>
    <scope>NUCLEOTIDE SEQUENCE [LARGE SCALE GENOMIC DNA]</scope>
    <source>
        <strain evidence="3 4">DSM 40281</strain>
    </source>
</reference>
<keyword evidence="1" id="KW-0472">Membrane</keyword>
<evidence type="ECO:0000313" key="3">
    <source>
        <dbReference type="EMBL" id="KUN76251.1"/>
    </source>
</evidence>
<dbReference type="InterPro" id="IPR019692">
    <property type="entry name" value="CFP-6_PH"/>
</dbReference>
<evidence type="ECO:0000256" key="1">
    <source>
        <dbReference type="SAM" id="Phobius"/>
    </source>
</evidence>
<dbReference type="OrthoDB" id="4090540at2"/>